<dbReference type="EMBL" id="JAFBDR010000013">
    <property type="protein sequence ID" value="MBM7571976.1"/>
    <property type="molecule type" value="Genomic_DNA"/>
</dbReference>
<dbReference type="PANTHER" id="PTHR37306:SF1">
    <property type="entry name" value="COLICIN V PRODUCTION PROTEIN"/>
    <property type="match status" value="1"/>
</dbReference>
<dbReference type="Proteomes" id="UP001296943">
    <property type="component" value="Unassembled WGS sequence"/>
</dbReference>
<dbReference type="Pfam" id="PF02674">
    <property type="entry name" value="Colicin_V"/>
    <property type="match status" value="1"/>
</dbReference>
<feature type="transmembrane region" description="Helical" evidence="5">
    <location>
        <begin position="27"/>
        <end position="43"/>
    </location>
</feature>
<gene>
    <name evidence="6" type="ORF">JOC48_002477</name>
</gene>
<feature type="transmembrane region" description="Helical" evidence="5">
    <location>
        <begin position="118"/>
        <end position="139"/>
    </location>
</feature>
<accession>A0ABS2N1G5</accession>
<evidence type="ECO:0000256" key="4">
    <source>
        <dbReference type="ARBA" id="ARBA00023136"/>
    </source>
</evidence>
<feature type="transmembrane region" description="Helical" evidence="5">
    <location>
        <begin position="77"/>
        <end position="98"/>
    </location>
</feature>
<comment type="caution">
    <text evidence="6">The sequence shown here is derived from an EMBL/GenBank/DDBJ whole genome shotgun (WGS) entry which is preliminary data.</text>
</comment>
<protein>
    <submittedName>
        <fullName evidence="6">Membrane protein required for colicin V production</fullName>
    </submittedName>
</protein>
<name>A0ABS2N1G5_9BACI</name>
<organism evidence="6 7">
    <name type="scientific">Aquibacillus albus</name>
    <dbReference type="NCBI Taxonomy" id="1168171"/>
    <lineage>
        <taxon>Bacteria</taxon>
        <taxon>Bacillati</taxon>
        <taxon>Bacillota</taxon>
        <taxon>Bacilli</taxon>
        <taxon>Bacillales</taxon>
        <taxon>Bacillaceae</taxon>
        <taxon>Aquibacillus</taxon>
    </lineage>
</organism>
<dbReference type="PANTHER" id="PTHR37306">
    <property type="entry name" value="COLICIN V PRODUCTION PROTEIN"/>
    <property type="match status" value="1"/>
</dbReference>
<reference evidence="6 7" key="1">
    <citation type="submission" date="2021-01" db="EMBL/GenBank/DDBJ databases">
        <title>Genomic Encyclopedia of Type Strains, Phase IV (KMG-IV): sequencing the most valuable type-strain genomes for metagenomic binning, comparative biology and taxonomic classification.</title>
        <authorList>
            <person name="Goeker M."/>
        </authorList>
    </citation>
    <scope>NUCLEOTIDE SEQUENCE [LARGE SCALE GENOMIC DNA]</scope>
    <source>
        <strain evidence="6 7">DSM 23711</strain>
    </source>
</reference>
<evidence type="ECO:0000256" key="2">
    <source>
        <dbReference type="ARBA" id="ARBA00022692"/>
    </source>
</evidence>
<evidence type="ECO:0000313" key="6">
    <source>
        <dbReference type="EMBL" id="MBM7571976.1"/>
    </source>
</evidence>
<evidence type="ECO:0000256" key="5">
    <source>
        <dbReference type="SAM" id="Phobius"/>
    </source>
</evidence>
<dbReference type="InterPro" id="IPR003825">
    <property type="entry name" value="Colicin-V_CvpA"/>
</dbReference>
<dbReference type="RefSeq" id="WP_204500046.1">
    <property type="nucleotide sequence ID" value="NZ_JAFBDR010000013.1"/>
</dbReference>
<evidence type="ECO:0000313" key="7">
    <source>
        <dbReference type="Proteomes" id="UP001296943"/>
    </source>
</evidence>
<keyword evidence="4 5" id="KW-0472">Membrane</keyword>
<keyword evidence="2 5" id="KW-0812">Transmembrane</keyword>
<evidence type="ECO:0000256" key="3">
    <source>
        <dbReference type="ARBA" id="ARBA00022989"/>
    </source>
</evidence>
<evidence type="ECO:0000256" key="1">
    <source>
        <dbReference type="ARBA" id="ARBA00004141"/>
    </source>
</evidence>
<keyword evidence="7" id="KW-1185">Reference proteome</keyword>
<sequence length="184" mass="20760">MIDLILLGILLLGFLIGLKRGFILQLLHLLGFIVAFIVAVIYYDDLAEKLDLWIPYPDLPEDATWAIFLETLPLESAFYNGVSFALLFFITKIVLQIIASMLDFVADLPILNVLNGWLGAILGFIETYCILFIFLYIIALAPIGFIQEMVEGSSVAAFIVERTPFISKQINSLWFEHISSLMHN</sequence>
<keyword evidence="3 5" id="KW-1133">Transmembrane helix</keyword>
<proteinExistence type="predicted"/>
<comment type="subcellular location">
    <subcellularLocation>
        <location evidence="1">Membrane</location>
        <topology evidence="1">Multi-pass membrane protein</topology>
    </subcellularLocation>
</comment>